<evidence type="ECO:0000256" key="3">
    <source>
        <dbReference type="ARBA" id="ARBA00022691"/>
    </source>
</evidence>
<dbReference type="PRINTS" id="PR00105">
    <property type="entry name" value="C5METTRFRASE"/>
</dbReference>
<sequence>MELITEYEVSNLLDVPLHRLNTWANNGKLVPVESNGVKKYSKESLLKFDIANEIFDSKWNEFIQTKPKKKYTSIELFAGAGGMALGMEKTGIEHVLLNEIEKNACNTLRFNRPKWNVLEGDIQNIDFSEYKNQVDIVTGGFPCQAFSSAGKKLGFEDTRGTLFFDFARCITEVRPKIFIGENVKGLLNHDKGNTLEVIKQAIKDIGYTLIEPRVLKAMYYKVPQKRERLILVGVRNDLAKHISKFKFPEKYHSVLTVSDAFKKGELFDTDVPKDQGVEYPKRKKEIMEQVPEGGYWRDLSDELQREYMAGSYFLGGGKTGLARRLSMKTPSLTIVCAPAMKQTERCHPIETRPLTVRESARIQTFPDDWEFQGAKGQQYKQIGNAVPVNLAYALGLSVVDFLNEITKDT</sequence>
<dbReference type="Pfam" id="PF00145">
    <property type="entry name" value="DNA_methylase"/>
    <property type="match status" value="1"/>
</dbReference>
<dbReference type="REBASE" id="49153">
    <property type="entry name" value="M.Fli6794ORF1820P"/>
</dbReference>
<comment type="catalytic activity">
    <reaction evidence="5 8">
        <text>a 2'-deoxycytidine in DNA + S-adenosyl-L-methionine = a 5-methyl-2'-deoxycytidine in DNA + S-adenosyl-L-homocysteine + H(+)</text>
        <dbReference type="Rhea" id="RHEA:13681"/>
        <dbReference type="Rhea" id="RHEA-COMP:11369"/>
        <dbReference type="Rhea" id="RHEA-COMP:11370"/>
        <dbReference type="ChEBI" id="CHEBI:15378"/>
        <dbReference type="ChEBI" id="CHEBI:57856"/>
        <dbReference type="ChEBI" id="CHEBI:59789"/>
        <dbReference type="ChEBI" id="CHEBI:85452"/>
        <dbReference type="ChEBI" id="CHEBI:85454"/>
        <dbReference type="EC" id="2.1.1.37"/>
    </reaction>
</comment>
<evidence type="ECO:0000256" key="1">
    <source>
        <dbReference type="ARBA" id="ARBA00022603"/>
    </source>
</evidence>
<dbReference type="InterPro" id="IPR018117">
    <property type="entry name" value="C5_DNA_meth_AS"/>
</dbReference>
<dbReference type="PATRIC" id="fig|880071.3.peg.1798"/>
<gene>
    <name evidence="9" type="ordered locus">Fleli_1820</name>
</gene>
<dbReference type="PROSITE" id="PS00094">
    <property type="entry name" value="C5_MTASE_1"/>
    <property type="match status" value="1"/>
</dbReference>
<evidence type="ECO:0000313" key="10">
    <source>
        <dbReference type="Proteomes" id="UP000006054"/>
    </source>
</evidence>
<evidence type="ECO:0000313" key="9">
    <source>
        <dbReference type="EMBL" id="AFM04218.1"/>
    </source>
</evidence>
<feature type="active site" evidence="6">
    <location>
        <position position="143"/>
    </location>
</feature>
<dbReference type="STRING" id="880071.Fleli_1820"/>
<dbReference type="Proteomes" id="UP000006054">
    <property type="component" value="Chromosome"/>
</dbReference>
<name>I4AJT3_BERLS</name>
<dbReference type="GO" id="GO:0032259">
    <property type="term" value="P:methylation"/>
    <property type="evidence" value="ECO:0007669"/>
    <property type="project" value="UniProtKB-KW"/>
</dbReference>
<dbReference type="GO" id="GO:0003677">
    <property type="term" value="F:DNA binding"/>
    <property type="evidence" value="ECO:0007669"/>
    <property type="project" value="TreeGrafter"/>
</dbReference>
<keyword evidence="10" id="KW-1185">Reference proteome</keyword>
<keyword evidence="2 6" id="KW-0808">Transferase</keyword>
<dbReference type="eggNOG" id="COG0270">
    <property type="taxonomic scope" value="Bacteria"/>
</dbReference>
<proteinExistence type="inferred from homology"/>
<protein>
    <recommendedName>
        <fullName evidence="8">Cytosine-specific methyltransferase</fullName>
        <ecNumber evidence="8">2.1.1.37</ecNumber>
    </recommendedName>
</protein>
<comment type="similarity">
    <text evidence="6 7">Belongs to the class I-like SAM-binding methyltransferase superfamily. C5-methyltransferase family.</text>
</comment>
<dbReference type="Gene3D" id="3.90.120.10">
    <property type="entry name" value="DNA Methylase, subunit A, domain 2"/>
    <property type="match status" value="1"/>
</dbReference>
<dbReference type="GO" id="GO:0044027">
    <property type="term" value="P:negative regulation of gene expression via chromosomal CpG island methylation"/>
    <property type="evidence" value="ECO:0007669"/>
    <property type="project" value="TreeGrafter"/>
</dbReference>
<dbReference type="EMBL" id="CP003345">
    <property type="protein sequence ID" value="AFM04218.1"/>
    <property type="molecule type" value="Genomic_DNA"/>
</dbReference>
<dbReference type="EC" id="2.1.1.37" evidence="8"/>
<dbReference type="AlphaFoldDB" id="I4AJT3"/>
<dbReference type="KEGG" id="fli:Fleli_1820"/>
<organism evidence="9 10">
    <name type="scientific">Bernardetia litoralis (strain ATCC 23117 / DSM 6794 / NBRC 15988 / NCIMB 1366 / Fx l1 / Sio-4)</name>
    <name type="common">Flexibacter litoralis</name>
    <dbReference type="NCBI Taxonomy" id="880071"/>
    <lineage>
        <taxon>Bacteria</taxon>
        <taxon>Pseudomonadati</taxon>
        <taxon>Bacteroidota</taxon>
        <taxon>Cytophagia</taxon>
        <taxon>Cytophagales</taxon>
        <taxon>Bernardetiaceae</taxon>
        <taxon>Bernardetia</taxon>
    </lineage>
</organism>
<dbReference type="RefSeq" id="WP_014797670.1">
    <property type="nucleotide sequence ID" value="NC_018018.1"/>
</dbReference>
<evidence type="ECO:0000256" key="8">
    <source>
        <dbReference type="RuleBase" id="RU000417"/>
    </source>
</evidence>
<evidence type="ECO:0000256" key="6">
    <source>
        <dbReference type="PROSITE-ProRule" id="PRU01016"/>
    </source>
</evidence>
<keyword evidence="4" id="KW-0680">Restriction system</keyword>
<dbReference type="Gene3D" id="3.40.50.150">
    <property type="entry name" value="Vaccinia Virus protein VP39"/>
    <property type="match status" value="1"/>
</dbReference>
<dbReference type="GO" id="GO:0009307">
    <property type="term" value="P:DNA restriction-modification system"/>
    <property type="evidence" value="ECO:0007669"/>
    <property type="project" value="UniProtKB-KW"/>
</dbReference>
<dbReference type="PROSITE" id="PS51679">
    <property type="entry name" value="SAM_MT_C5"/>
    <property type="match status" value="1"/>
</dbReference>
<keyword evidence="3 6" id="KW-0949">S-adenosyl-L-methionine</keyword>
<dbReference type="CDD" id="cd00315">
    <property type="entry name" value="Cyt_C5_DNA_methylase"/>
    <property type="match status" value="1"/>
</dbReference>
<dbReference type="OrthoDB" id="32195at2"/>
<dbReference type="InterPro" id="IPR029063">
    <property type="entry name" value="SAM-dependent_MTases_sf"/>
</dbReference>
<evidence type="ECO:0000256" key="5">
    <source>
        <dbReference type="ARBA" id="ARBA00047422"/>
    </source>
</evidence>
<dbReference type="InterPro" id="IPR001525">
    <property type="entry name" value="C5_MeTfrase"/>
</dbReference>
<accession>I4AJT3</accession>
<dbReference type="InterPro" id="IPR031303">
    <property type="entry name" value="C5_meth_CS"/>
</dbReference>
<dbReference type="HOGENOM" id="CLU_006958_2_0_10"/>
<dbReference type="PANTHER" id="PTHR10629:SF52">
    <property type="entry name" value="DNA (CYTOSINE-5)-METHYLTRANSFERASE 1"/>
    <property type="match status" value="1"/>
</dbReference>
<dbReference type="PANTHER" id="PTHR10629">
    <property type="entry name" value="CYTOSINE-SPECIFIC METHYLTRANSFERASE"/>
    <property type="match status" value="1"/>
</dbReference>
<dbReference type="SUPFAM" id="SSF53335">
    <property type="entry name" value="S-adenosyl-L-methionine-dependent methyltransferases"/>
    <property type="match status" value="1"/>
</dbReference>
<reference evidence="10" key="1">
    <citation type="submission" date="2012-06" db="EMBL/GenBank/DDBJ databases">
        <title>The complete genome of Flexibacter litoralis DSM 6794.</title>
        <authorList>
            <person name="Lucas S."/>
            <person name="Copeland A."/>
            <person name="Lapidus A."/>
            <person name="Glavina del Rio T."/>
            <person name="Dalin E."/>
            <person name="Tice H."/>
            <person name="Bruce D."/>
            <person name="Goodwin L."/>
            <person name="Pitluck S."/>
            <person name="Peters L."/>
            <person name="Ovchinnikova G."/>
            <person name="Lu M."/>
            <person name="Kyrpides N."/>
            <person name="Mavromatis K."/>
            <person name="Ivanova N."/>
            <person name="Brettin T."/>
            <person name="Detter J.C."/>
            <person name="Han C."/>
            <person name="Larimer F."/>
            <person name="Land M."/>
            <person name="Hauser L."/>
            <person name="Markowitz V."/>
            <person name="Cheng J.-F."/>
            <person name="Hugenholtz P."/>
            <person name="Woyke T."/>
            <person name="Wu D."/>
            <person name="Spring S."/>
            <person name="Lang E."/>
            <person name="Kopitz M."/>
            <person name="Brambilla E."/>
            <person name="Klenk H.-P."/>
            <person name="Eisen J.A."/>
        </authorList>
    </citation>
    <scope>NUCLEOTIDE SEQUENCE [LARGE SCALE GENOMIC DNA]</scope>
    <source>
        <strain evidence="10">ATCC 23117 / DSM 6794 / NBRC 15988 / NCIMB 1366 / Sio-4</strain>
    </source>
</reference>
<dbReference type="PROSITE" id="PS00095">
    <property type="entry name" value="C5_MTASE_2"/>
    <property type="match status" value="1"/>
</dbReference>
<dbReference type="NCBIfam" id="TIGR00675">
    <property type="entry name" value="dcm"/>
    <property type="match status" value="1"/>
</dbReference>
<dbReference type="GO" id="GO:0003886">
    <property type="term" value="F:DNA (cytosine-5-)-methyltransferase activity"/>
    <property type="evidence" value="ECO:0007669"/>
    <property type="project" value="UniProtKB-EC"/>
</dbReference>
<keyword evidence="1 6" id="KW-0489">Methyltransferase</keyword>
<evidence type="ECO:0000256" key="2">
    <source>
        <dbReference type="ARBA" id="ARBA00022679"/>
    </source>
</evidence>
<dbReference type="InterPro" id="IPR050390">
    <property type="entry name" value="C5-Methyltransferase"/>
</dbReference>
<evidence type="ECO:0000256" key="7">
    <source>
        <dbReference type="RuleBase" id="RU000416"/>
    </source>
</evidence>
<evidence type="ECO:0000256" key="4">
    <source>
        <dbReference type="ARBA" id="ARBA00022747"/>
    </source>
</evidence>